<dbReference type="AlphaFoldDB" id="A0A382ZXM2"/>
<feature type="non-terminal residue" evidence="1">
    <location>
        <position position="1"/>
    </location>
</feature>
<evidence type="ECO:0008006" key="2">
    <source>
        <dbReference type="Google" id="ProtNLM"/>
    </source>
</evidence>
<gene>
    <name evidence="1" type="ORF">METZ01_LOCUS452589</name>
</gene>
<dbReference type="EMBL" id="UINC01187161">
    <property type="protein sequence ID" value="SVD99735.1"/>
    <property type="molecule type" value="Genomic_DNA"/>
</dbReference>
<dbReference type="SUPFAM" id="SSF53474">
    <property type="entry name" value="alpha/beta-Hydrolases"/>
    <property type="match status" value="1"/>
</dbReference>
<dbReference type="PANTHER" id="PTHR34853:SF1">
    <property type="entry name" value="LIPASE 5"/>
    <property type="match status" value="1"/>
</dbReference>
<dbReference type="Gene3D" id="1.10.260.160">
    <property type="match status" value="1"/>
</dbReference>
<organism evidence="1">
    <name type="scientific">marine metagenome</name>
    <dbReference type="NCBI Taxonomy" id="408172"/>
    <lineage>
        <taxon>unclassified sequences</taxon>
        <taxon>metagenomes</taxon>
        <taxon>ecological metagenomes</taxon>
    </lineage>
</organism>
<reference evidence="1" key="1">
    <citation type="submission" date="2018-05" db="EMBL/GenBank/DDBJ databases">
        <authorList>
            <person name="Lanie J.A."/>
            <person name="Ng W.-L."/>
            <person name="Kazmierczak K.M."/>
            <person name="Andrzejewski T.M."/>
            <person name="Davidsen T.M."/>
            <person name="Wayne K.J."/>
            <person name="Tettelin H."/>
            <person name="Glass J.I."/>
            <person name="Rusch D."/>
            <person name="Podicherti R."/>
            <person name="Tsui H.-C.T."/>
            <person name="Winkler M.E."/>
        </authorList>
    </citation>
    <scope>NUCLEOTIDE SEQUENCE</scope>
</reference>
<feature type="non-terminal residue" evidence="1">
    <location>
        <position position="255"/>
    </location>
</feature>
<dbReference type="PANTHER" id="PTHR34853">
    <property type="match status" value="1"/>
</dbReference>
<sequence length="255" mass="28740">ELDNSDAGQLNPNAIYDIKLYSIVYETVDQFGEITQASGSIAIPDNNNFAYPFYLFGHGTQIRRTSAPSMNGFNALNMWVATSGYIFIEPDYLGLGISEILHPYHLKDVTASTMIDMIYASKQFCDQLEIVQYNEQLFIAGYSEGGYGTMATVKEIEENYDDINITISFPMAGAYDLSGTMVDLMLSEEEYPDPFYLPFFVLSYIEKYDLGSLDSFFKTEYAEGLPEWFSGEHSGGYINDFLPDIPIHIMLPDVI</sequence>
<accession>A0A382ZXM2</accession>
<dbReference type="Gene3D" id="3.40.50.1820">
    <property type="entry name" value="alpha/beta hydrolase"/>
    <property type="match status" value="1"/>
</dbReference>
<name>A0A382ZXM2_9ZZZZ</name>
<proteinExistence type="predicted"/>
<dbReference type="GO" id="GO:0016042">
    <property type="term" value="P:lipid catabolic process"/>
    <property type="evidence" value="ECO:0007669"/>
    <property type="project" value="InterPro"/>
</dbReference>
<dbReference type="InterPro" id="IPR005152">
    <property type="entry name" value="Lipase_secreted"/>
</dbReference>
<dbReference type="InterPro" id="IPR029058">
    <property type="entry name" value="AB_hydrolase_fold"/>
</dbReference>
<evidence type="ECO:0000313" key="1">
    <source>
        <dbReference type="EMBL" id="SVD99735.1"/>
    </source>
</evidence>
<protein>
    <recommendedName>
        <fullName evidence="2">Peptidase S9 prolyl oligopeptidase catalytic domain-containing protein</fullName>
    </recommendedName>
</protein>
<dbReference type="GO" id="GO:0004806">
    <property type="term" value="F:triacylglycerol lipase activity"/>
    <property type="evidence" value="ECO:0007669"/>
    <property type="project" value="InterPro"/>
</dbReference>